<dbReference type="InterPro" id="IPR013751">
    <property type="entry name" value="ACP_syn_III_N"/>
</dbReference>
<feature type="domain" description="Beta-ketoacyl-[acyl-carrier-protein] synthase III C-terminal" evidence="15">
    <location>
        <begin position="251"/>
        <end position="338"/>
    </location>
</feature>
<keyword evidence="5 13" id="KW-0444">Lipid biosynthesis</keyword>
<feature type="domain" description="Beta-ketoacyl-[acyl-carrier-protein] synthase III N-terminal" evidence="16">
    <location>
        <begin position="121"/>
        <end position="199"/>
    </location>
</feature>
<feature type="active site" evidence="13">
    <location>
        <position position="297"/>
    </location>
</feature>
<evidence type="ECO:0000313" key="18">
    <source>
        <dbReference type="EMBL" id="CBL87471.1"/>
    </source>
</evidence>
<keyword evidence="7 13" id="KW-0276">Fatty acid metabolism</keyword>
<dbReference type="Gene3D" id="3.40.47.10">
    <property type="match status" value="1"/>
</dbReference>
<keyword evidence="4 13" id="KW-0963">Cytoplasm</keyword>
<feature type="region of interest" description="ACP-binding" evidence="13">
    <location>
        <begin position="268"/>
        <end position="272"/>
    </location>
</feature>
<keyword evidence="9 13" id="KW-0275">Fatty acid biosynthesis</keyword>
<gene>
    <name evidence="13 17" type="primary">fabH</name>
    <name evidence="17" type="ORF">S18_1049_0028</name>
    <name evidence="18" type="ORF">S18_858_0024</name>
</gene>
<evidence type="ECO:0000256" key="5">
    <source>
        <dbReference type="ARBA" id="ARBA00022516"/>
    </source>
</evidence>
<dbReference type="InterPro" id="IPR016039">
    <property type="entry name" value="Thiolase-like"/>
</dbReference>
<dbReference type="Pfam" id="PF08541">
    <property type="entry name" value="ACP_syn_III_C"/>
    <property type="match status" value="1"/>
</dbReference>
<keyword evidence="14" id="KW-0472">Membrane</keyword>
<name>F4MMI4_9BACT</name>
<dbReference type="EMBL" id="FQ032824">
    <property type="protein sequence ID" value="CBL87471.1"/>
    <property type="molecule type" value="Genomic_DNA"/>
</dbReference>
<dbReference type="InterPro" id="IPR013747">
    <property type="entry name" value="ACP_syn_III_C"/>
</dbReference>
<accession>F4MMI4</accession>
<keyword evidence="10 13" id="KW-0511">Multifunctional enzyme</keyword>
<keyword evidence="14" id="KW-1133">Transmembrane helix</keyword>
<keyword evidence="14" id="KW-0812">Transmembrane</keyword>
<keyword evidence="11 13" id="KW-0012">Acyltransferase</keyword>
<comment type="subunit">
    <text evidence="13">Homodimer.</text>
</comment>
<evidence type="ECO:0000256" key="10">
    <source>
        <dbReference type="ARBA" id="ARBA00023268"/>
    </source>
</evidence>
<reference evidence="17" key="1">
    <citation type="submission" date="2010-05" db="EMBL/GenBank/DDBJ databases">
        <authorList>
            <person name="Genoscope - CEA"/>
        </authorList>
    </citation>
    <scope>NUCLEOTIDE SEQUENCE</scope>
</reference>
<evidence type="ECO:0000256" key="12">
    <source>
        <dbReference type="ARBA" id="ARBA00051096"/>
    </source>
</evidence>
<sequence>MAVSQPATNNQRSPITACIRDVTGFVPHDILSNKELEKMVDTNDEWIKTRTGIHERRILKGEGKGTSDMIVPAVNNLLNNSQVRPEEIDLVIVATITPDRMLPATAMHVTKRCGLVNAFGFDINAACSGFLYGLETARRFVESGSYKNVIVIGADKMSSIIDYQDRNTCIIFGDGAGAALLQPSTNGFGIQDAILRADGSGVELLYQHAGGSAYPPNQETVANREHFVYQDGKQVFKAAVQGMSGVCQDILDRNGLTGDDIDWLVPHQANIRIIDATRERMGLPREKTMINIHKYGNTTAGTLPLCLWEYKDHLKTGDRLLLTAFGGGFTWGAIILTWGC</sequence>
<comment type="catalytic activity">
    <reaction evidence="12">
        <text>malonyl-[ACP] + acetyl-CoA + H(+) = 3-oxobutanoyl-[ACP] + CO2 + CoA</text>
        <dbReference type="Rhea" id="RHEA:12080"/>
        <dbReference type="Rhea" id="RHEA-COMP:9623"/>
        <dbReference type="Rhea" id="RHEA-COMP:9625"/>
        <dbReference type="ChEBI" id="CHEBI:15378"/>
        <dbReference type="ChEBI" id="CHEBI:16526"/>
        <dbReference type="ChEBI" id="CHEBI:57287"/>
        <dbReference type="ChEBI" id="CHEBI:57288"/>
        <dbReference type="ChEBI" id="CHEBI:78449"/>
        <dbReference type="ChEBI" id="CHEBI:78450"/>
        <dbReference type="EC" id="2.3.1.180"/>
    </reaction>
    <physiologicalReaction direction="left-to-right" evidence="12">
        <dbReference type="Rhea" id="RHEA:12081"/>
    </physiologicalReaction>
</comment>
<comment type="pathway">
    <text evidence="1 13">Lipid metabolism; fatty acid biosynthesis.</text>
</comment>
<evidence type="ECO:0000256" key="11">
    <source>
        <dbReference type="ARBA" id="ARBA00023315"/>
    </source>
</evidence>
<evidence type="ECO:0000313" key="17">
    <source>
        <dbReference type="EMBL" id="CBL87347.1"/>
    </source>
</evidence>
<feature type="transmembrane region" description="Helical" evidence="14">
    <location>
        <begin position="320"/>
        <end position="339"/>
    </location>
</feature>
<reference evidence="17" key="2">
    <citation type="journal article" date="2012" name="Environ. Microbiol.">
        <title>Genomic content of uncultured Bacteroidetes from contrasting oceanic provinces in the North Atlantic Ocean.</title>
        <authorList>
            <person name="Gomez-Pereira P.R."/>
            <person name="Schuler M."/>
            <person name="Fuchs B.M."/>
            <person name="Bennke C."/>
            <person name="Teeling H."/>
            <person name="Waldmann J."/>
            <person name="Richter M."/>
            <person name="Barbe V."/>
            <person name="Bataille E."/>
            <person name="Glockner F.O."/>
            <person name="Amann R."/>
        </authorList>
    </citation>
    <scope>NUCLEOTIDE SEQUENCE</scope>
</reference>
<evidence type="ECO:0000256" key="13">
    <source>
        <dbReference type="HAMAP-Rule" id="MF_01815"/>
    </source>
</evidence>
<keyword evidence="6 13" id="KW-0808">Transferase</keyword>
<comment type="function">
    <text evidence="13">Catalyzes the condensation reaction of fatty acid synthesis by the addition to an acyl acceptor of two carbons from malonyl-ACP. Catalyzes the first condensation reaction which initiates fatty acid synthesis and may therefore play a role in governing the total rate of fatty acid production. Possesses both acetoacetyl-ACP synthase and acetyl transacylase activities. Its substrate specificity determines the biosynthesis of branched-chain and/or straight-chain of fatty acids.</text>
</comment>
<evidence type="ECO:0000256" key="8">
    <source>
        <dbReference type="ARBA" id="ARBA00023098"/>
    </source>
</evidence>
<dbReference type="NCBIfam" id="NF006829">
    <property type="entry name" value="PRK09352.1"/>
    <property type="match status" value="1"/>
</dbReference>
<dbReference type="EC" id="2.3.1.180" evidence="3 13"/>
<dbReference type="GO" id="GO:0004315">
    <property type="term" value="F:3-oxoacyl-[acyl-carrier-protein] synthase activity"/>
    <property type="evidence" value="ECO:0007669"/>
    <property type="project" value="InterPro"/>
</dbReference>
<proteinExistence type="inferred from homology"/>
<dbReference type="SUPFAM" id="SSF53901">
    <property type="entry name" value="Thiolase-like"/>
    <property type="match status" value="1"/>
</dbReference>
<feature type="active site" evidence="13">
    <location>
        <position position="267"/>
    </location>
</feature>
<evidence type="ECO:0000259" key="16">
    <source>
        <dbReference type="Pfam" id="PF08545"/>
    </source>
</evidence>
<feature type="active site" evidence="13">
    <location>
        <position position="127"/>
    </location>
</feature>
<dbReference type="PANTHER" id="PTHR34069:SF2">
    <property type="entry name" value="BETA-KETOACYL-[ACYL-CARRIER-PROTEIN] SYNTHASE III"/>
    <property type="match status" value="1"/>
</dbReference>
<evidence type="ECO:0000256" key="7">
    <source>
        <dbReference type="ARBA" id="ARBA00022832"/>
    </source>
</evidence>
<evidence type="ECO:0000256" key="2">
    <source>
        <dbReference type="ARBA" id="ARBA00008642"/>
    </source>
</evidence>
<comment type="subcellular location">
    <subcellularLocation>
        <location evidence="13">Cytoplasm</location>
    </subcellularLocation>
</comment>
<evidence type="ECO:0000256" key="3">
    <source>
        <dbReference type="ARBA" id="ARBA00012333"/>
    </source>
</evidence>
<evidence type="ECO:0000256" key="14">
    <source>
        <dbReference type="SAM" id="Phobius"/>
    </source>
</evidence>
<evidence type="ECO:0000259" key="15">
    <source>
        <dbReference type="Pfam" id="PF08541"/>
    </source>
</evidence>
<dbReference type="FunFam" id="3.40.47.10:FF:000004">
    <property type="entry name" value="3-oxoacyl-[acyl-carrier-protein] synthase 3"/>
    <property type="match status" value="1"/>
</dbReference>
<dbReference type="GO" id="GO:0044550">
    <property type="term" value="P:secondary metabolite biosynthetic process"/>
    <property type="evidence" value="ECO:0007669"/>
    <property type="project" value="TreeGrafter"/>
</dbReference>
<dbReference type="GO" id="GO:0006633">
    <property type="term" value="P:fatty acid biosynthetic process"/>
    <property type="evidence" value="ECO:0007669"/>
    <property type="project" value="UniProtKB-UniRule"/>
</dbReference>
<dbReference type="InterPro" id="IPR004655">
    <property type="entry name" value="FabH"/>
</dbReference>
<comment type="domain">
    <text evidence="13">The last Arg residue of the ACP-binding site is essential for the weak association between ACP/AcpP and FabH.</text>
</comment>
<evidence type="ECO:0000256" key="9">
    <source>
        <dbReference type="ARBA" id="ARBA00023160"/>
    </source>
</evidence>
<dbReference type="NCBIfam" id="TIGR00747">
    <property type="entry name" value="fabH"/>
    <property type="match status" value="1"/>
</dbReference>
<dbReference type="GO" id="GO:0005737">
    <property type="term" value="C:cytoplasm"/>
    <property type="evidence" value="ECO:0007669"/>
    <property type="project" value="UniProtKB-SubCell"/>
</dbReference>
<dbReference type="AlphaFoldDB" id="F4MMI4"/>
<organism evidence="17">
    <name type="scientific">uncultured Sphingobacteriia bacterium</name>
    <dbReference type="NCBI Taxonomy" id="246143"/>
    <lineage>
        <taxon>Bacteria</taxon>
        <taxon>Pseudomonadati</taxon>
        <taxon>Bacteroidota</taxon>
        <taxon>Sphingobacteriia</taxon>
        <taxon>environmental samples</taxon>
    </lineage>
</organism>
<dbReference type="Pfam" id="PF08545">
    <property type="entry name" value="ACP_syn_III"/>
    <property type="match status" value="1"/>
</dbReference>
<dbReference type="EMBL" id="FQ032818">
    <property type="protein sequence ID" value="CBL87347.1"/>
    <property type="molecule type" value="Genomic_DNA"/>
</dbReference>
<dbReference type="PANTHER" id="PTHR34069">
    <property type="entry name" value="3-OXOACYL-[ACYL-CARRIER-PROTEIN] SYNTHASE 3"/>
    <property type="match status" value="1"/>
</dbReference>
<evidence type="ECO:0000256" key="1">
    <source>
        <dbReference type="ARBA" id="ARBA00005194"/>
    </source>
</evidence>
<dbReference type="UniPathway" id="UPA00094"/>
<keyword evidence="8 13" id="KW-0443">Lipid metabolism</keyword>
<dbReference type="GO" id="GO:0033818">
    <property type="term" value="F:beta-ketoacyl-acyl-carrier-protein synthase III activity"/>
    <property type="evidence" value="ECO:0007669"/>
    <property type="project" value="UniProtKB-UniRule"/>
</dbReference>
<comment type="similarity">
    <text evidence="2 13">Belongs to the thiolase-like superfamily. FabH family.</text>
</comment>
<dbReference type="HAMAP" id="MF_01815">
    <property type="entry name" value="FabH"/>
    <property type="match status" value="1"/>
</dbReference>
<evidence type="ECO:0000256" key="4">
    <source>
        <dbReference type="ARBA" id="ARBA00022490"/>
    </source>
</evidence>
<evidence type="ECO:0000256" key="6">
    <source>
        <dbReference type="ARBA" id="ARBA00022679"/>
    </source>
</evidence>
<dbReference type="CDD" id="cd00830">
    <property type="entry name" value="KAS_III"/>
    <property type="match status" value="1"/>
</dbReference>
<protein>
    <recommendedName>
        <fullName evidence="3 13">Beta-ketoacyl-[acyl-carrier-protein] synthase III</fullName>
        <shortName evidence="13">Beta-ketoacyl-ACP synthase III</shortName>
        <shortName evidence="13">KAS III</shortName>
        <ecNumber evidence="3 13">2.3.1.180</ecNumber>
    </recommendedName>
    <alternativeName>
        <fullName evidence="13">3-oxoacyl-[acyl-carrier-protein] synthase 3</fullName>
    </alternativeName>
    <alternativeName>
        <fullName evidence="13">3-oxoacyl-[acyl-carrier-protein] synthase III</fullName>
    </alternativeName>
</protein>